<protein>
    <recommendedName>
        <fullName evidence="3">F-box domain-containing protein</fullName>
    </recommendedName>
</protein>
<name>A0AAN9UR68_9PEZI</name>
<keyword evidence="2" id="KW-1185">Reference proteome</keyword>
<sequence>MPSIPPEILQQILSYFQPRFEINGFDEDHEEHCKDNAIGQLTLSHASRASKHFRRVALPLLYHTIPATSVKLLTTLRQLPKLGELVNAIDLTPTDVYWEDLFLALNSIDRQGLINMDFTQRLELFLKRAVRAPGPDPKDVGVEVVTFLLFLPNLQLLKYESNPISDDLVSIFFDGRAGLVRVPKLRKIAIYDSPRFMDMENPMGVQKALQPTLEEVVRVSAPCNVTQYSPSCNVWWDLDARFQYPNLRSVLLSSVTVHAECIDKLLTQSPNLQSLRIHWPCPRRHVFSVDLGLLGDTLRAHGQNLRELELKQCDEHRQTRSDGRSIGSLQSLTELRTLNIWLDVFESFRSDDPELPLTQALPYSLERLTLFSFQLRAQDVGLEIYKIMYEEWPKLRSIQVGQVLRNVIIPRFEWAAEYAYDKKMTTLTNLKWIV</sequence>
<evidence type="ECO:0000313" key="1">
    <source>
        <dbReference type="EMBL" id="KAK7750805.1"/>
    </source>
</evidence>
<accession>A0AAN9UR68</accession>
<evidence type="ECO:0008006" key="3">
    <source>
        <dbReference type="Google" id="ProtNLM"/>
    </source>
</evidence>
<dbReference type="InterPro" id="IPR032675">
    <property type="entry name" value="LRR_dom_sf"/>
</dbReference>
<comment type="caution">
    <text evidence="1">The sequence shown here is derived from an EMBL/GenBank/DDBJ whole genome shotgun (WGS) entry which is preliminary data.</text>
</comment>
<dbReference type="EMBL" id="JAKJXP020000058">
    <property type="protein sequence ID" value="KAK7750805.1"/>
    <property type="molecule type" value="Genomic_DNA"/>
</dbReference>
<dbReference type="Proteomes" id="UP001320420">
    <property type="component" value="Unassembled WGS sequence"/>
</dbReference>
<dbReference type="SUPFAM" id="SSF52047">
    <property type="entry name" value="RNI-like"/>
    <property type="match status" value="1"/>
</dbReference>
<proteinExistence type="predicted"/>
<gene>
    <name evidence="1" type="ORF">SLS62_007204</name>
</gene>
<reference evidence="1 2" key="1">
    <citation type="submission" date="2024-02" db="EMBL/GenBank/DDBJ databases">
        <title>De novo assembly and annotation of 12 fungi associated with fruit tree decline syndrome in Ontario, Canada.</title>
        <authorList>
            <person name="Sulman M."/>
            <person name="Ellouze W."/>
            <person name="Ilyukhin E."/>
        </authorList>
    </citation>
    <scope>NUCLEOTIDE SEQUENCE [LARGE SCALE GENOMIC DNA]</scope>
    <source>
        <strain evidence="1 2">M11/M66-122</strain>
    </source>
</reference>
<evidence type="ECO:0000313" key="2">
    <source>
        <dbReference type="Proteomes" id="UP001320420"/>
    </source>
</evidence>
<dbReference type="AlphaFoldDB" id="A0AAN9UR68"/>
<dbReference type="Gene3D" id="3.80.10.10">
    <property type="entry name" value="Ribonuclease Inhibitor"/>
    <property type="match status" value="1"/>
</dbReference>
<organism evidence="1 2">
    <name type="scientific">Diatrype stigma</name>
    <dbReference type="NCBI Taxonomy" id="117547"/>
    <lineage>
        <taxon>Eukaryota</taxon>
        <taxon>Fungi</taxon>
        <taxon>Dikarya</taxon>
        <taxon>Ascomycota</taxon>
        <taxon>Pezizomycotina</taxon>
        <taxon>Sordariomycetes</taxon>
        <taxon>Xylariomycetidae</taxon>
        <taxon>Xylariales</taxon>
        <taxon>Diatrypaceae</taxon>
        <taxon>Diatrype</taxon>
    </lineage>
</organism>